<name>A0ACC2VU60_9TREE</name>
<organism evidence="1 2">
    <name type="scientific">Naganishia adeliensis</name>
    <dbReference type="NCBI Taxonomy" id="92952"/>
    <lineage>
        <taxon>Eukaryota</taxon>
        <taxon>Fungi</taxon>
        <taxon>Dikarya</taxon>
        <taxon>Basidiomycota</taxon>
        <taxon>Agaricomycotina</taxon>
        <taxon>Tremellomycetes</taxon>
        <taxon>Filobasidiales</taxon>
        <taxon>Filobasidiaceae</taxon>
        <taxon>Naganishia</taxon>
    </lineage>
</organism>
<evidence type="ECO:0000313" key="2">
    <source>
        <dbReference type="Proteomes" id="UP001230649"/>
    </source>
</evidence>
<sequence>MTTAGFQTALSGPDSPIRTIALERLKLNIPVLLAFYVGIHSDLYTQVLKKSLGVRLMNVILGIWEVGQDSRVRAVTSEVVRREKANEAFEWVFETPIYAILIFNIVQALYAMYTNATTTQLLKLDEKQTAASPPLAAPAPGPNASTRVRASLTRSLPDSPMSHPSFPSTMSSDSLRRRIARQAEKDNEQSQDKQVTKSGETNNSQSSQTNSTRQGEQSTPSKSLPLSRLLQTQSQLSSSQSLRSSLGLLAPSPSLSSSYLSRSGFDSLTQTTGFSLPTPAHPQTTEEENFGSLRTSSSRRYKAASQVNAADDLGGISADAIHSYRARHPDGPLGRSVAGSAVDRVRALGGFKENGREEGLGSGDVHDDGQQRQMVAA</sequence>
<comment type="caution">
    <text evidence="1">The sequence shown here is derived from an EMBL/GenBank/DDBJ whole genome shotgun (WGS) entry which is preliminary data.</text>
</comment>
<proteinExistence type="predicted"/>
<accession>A0ACC2VU60</accession>
<keyword evidence="2" id="KW-1185">Reference proteome</keyword>
<dbReference type="Proteomes" id="UP001230649">
    <property type="component" value="Unassembled WGS sequence"/>
</dbReference>
<gene>
    <name evidence="1" type="ORF">QFC20_005121</name>
</gene>
<protein>
    <submittedName>
        <fullName evidence="1">Uncharacterized protein</fullName>
    </submittedName>
</protein>
<evidence type="ECO:0000313" key="1">
    <source>
        <dbReference type="EMBL" id="KAJ9101972.1"/>
    </source>
</evidence>
<dbReference type="EMBL" id="JASBWS010000067">
    <property type="protein sequence ID" value="KAJ9101972.1"/>
    <property type="molecule type" value="Genomic_DNA"/>
</dbReference>
<reference evidence="1" key="1">
    <citation type="submission" date="2023-04" db="EMBL/GenBank/DDBJ databases">
        <title>Draft Genome sequencing of Naganishia species isolated from polar environments using Oxford Nanopore Technology.</title>
        <authorList>
            <person name="Leo P."/>
            <person name="Venkateswaran K."/>
        </authorList>
    </citation>
    <scope>NUCLEOTIDE SEQUENCE</scope>
    <source>
        <strain evidence="1">MNA-CCFEE 5262</strain>
    </source>
</reference>